<sequence length="151" mass="17679">MSGRGLLKLNLGCGRDVRQGWINLDKIQYPGVDIVFDLDTFPYPFRDNTFDAILMQDVLEHLRDPITVMREIYRISKDGCIIIIRTPHPESPLMTQDKTHISKIEPKFFTNFDVFPAEVLYYHCHIGKLFGILPVKRYWNQLAIIRVIKDE</sequence>
<evidence type="ECO:0000313" key="3">
    <source>
        <dbReference type="Proteomes" id="UP000278475"/>
    </source>
</evidence>
<evidence type="ECO:0000313" key="2">
    <source>
        <dbReference type="EMBL" id="RLE47246.1"/>
    </source>
</evidence>
<dbReference type="Gene3D" id="3.40.50.150">
    <property type="entry name" value="Vaccinia Virus protein VP39"/>
    <property type="match status" value="1"/>
</dbReference>
<comment type="caution">
    <text evidence="2">The sequence shown here is derived from an EMBL/GenBank/DDBJ whole genome shotgun (WGS) entry which is preliminary data.</text>
</comment>
<protein>
    <recommendedName>
        <fullName evidence="1">Methyltransferase type 11 domain-containing protein</fullName>
    </recommendedName>
</protein>
<gene>
    <name evidence="2" type="ORF">DRJ31_09155</name>
</gene>
<organism evidence="2 3">
    <name type="scientific">Thermoproteota archaeon</name>
    <dbReference type="NCBI Taxonomy" id="2056631"/>
    <lineage>
        <taxon>Archaea</taxon>
        <taxon>Thermoproteota</taxon>
    </lineage>
</organism>
<accession>A0A497EKN7</accession>
<dbReference type="InterPro" id="IPR013216">
    <property type="entry name" value="Methyltransf_11"/>
</dbReference>
<dbReference type="GO" id="GO:0008757">
    <property type="term" value="F:S-adenosylmethionine-dependent methyltransferase activity"/>
    <property type="evidence" value="ECO:0007669"/>
    <property type="project" value="InterPro"/>
</dbReference>
<dbReference type="AlphaFoldDB" id="A0A497EKN7"/>
<feature type="domain" description="Methyltransferase type 11" evidence="1">
    <location>
        <begin position="23"/>
        <end position="84"/>
    </location>
</feature>
<evidence type="ECO:0000259" key="1">
    <source>
        <dbReference type="Pfam" id="PF08241"/>
    </source>
</evidence>
<dbReference type="EMBL" id="QMQV01000141">
    <property type="protein sequence ID" value="RLE47246.1"/>
    <property type="molecule type" value="Genomic_DNA"/>
</dbReference>
<name>A0A497EKN7_9CREN</name>
<dbReference type="Proteomes" id="UP000278475">
    <property type="component" value="Unassembled WGS sequence"/>
</dbReference>
<dbReference type="InterPro" id="IPR029063">
    <property type="entry name" value="SAM-dependent_MTases_sf"/>
</dbReference>
<dbReference type="Pfam" id="PF08241">
    <property type="entry name" value="Methyltransf_11"/>
    <property type="match status" value="1"/>
</dbReference>
<dbReference type="SUPFAM" id="SSF53335">
    <property type="entry name" value="S-adenosyl-L-methionine-dependent methyltransferases"/>
    <property type="match status" value="1"/>
</dbReference>
<reference evidence="2 3" key="1">
    <citation type="submission" date="2018-06" db="EMBL/GenBank/DDBJ databases">
        <title>Extensive metabolic versatility and redundancy in microbially diverse, dynamic hydrothermal sediments.</title>
        <authorList>
            <person name="Dombrowski N."/>
            <person name="Teske A."/>
            <person name="Baker B.J."/>
        </authorList>
    </citation>
    <scope>NUCLEOTIDE SEQUENCE [LARGE SCALE GENOMIC DNA]</scope>
    <source>
        <strain evidence="2">B66_G16</strain>
    </source>
</reference>
<proteinExistence type="predicted"/>